<feature type="transmembrane region" description="Helical" evidence="2">
    <location>
        <begin position="253"/>
        <end position="279"/>
    </location>
</feature>
<evidence type="ECO:0000256" key="2">
    <source>
        <dbReference type="SAM" id="Phobius"/>
    </source>
</evidence>
<evidence type="ECO:0000313" key="4">
    <source>
        <dbReference type="EMBL" id="MCA5892863.1"/>
    </source>
</evidence>
<keyword evidence="2" id="KW-0812">Transmembrane</keyword>
<dbReference type="RefSeq" id="WP_225564624.1">
    <property type="nucleotide sequence ID" value="NZ_JAIXCQ010000003.1"/>
</dbReference>
<evidence type="ECO:0000313" key="5">
    <source>
        <dbReference type="Proteomes" id="UP001319870"/>
    </source>
</evidence>
<name>A0ABS7ZCT6_9MICO</name>
<evidence type="ECO:0000259" key="3">
    <source>
        <dbReference type="Pfam" id="PF13828"/>
    </source>
</evidence>
<dbReference type="Proteomes" id="UP001319870">
    <property type="component" value="Unassembled WGS sequence"/>
</dbReference>
<keyword evidence="5" id="KW-1185">Reference proteome</keyword>
<proteinExistence type="predicted"/>
<feature type="compositionally biased region" description="Polar residues" evidence="1">
    <location>
        <begin position="85"/>
        <end position="96"/>
    </location>
</feature>
<feature type="compositionally biased region" description="Low complexity" evidence="1">
    <location>
        <begin position="163"/>
        <end position="176"/>
    </location>
</feature>
<feature type="compositionally biased region" description="Basic and acidic residues" evidence="1">
    <location>
        <begin position="239"/>
        <end position="249"/>
    </location>
</feature>
<keyword evidence="2" id="KW-1133">Transmembrane helix</keyword>
<feature type="region of interest" description="Disordered" evidence="1">
    <location>
        <begin position="1"/>
        <end position="20"/>
    </location>
</feature>
<feature type="domain" description="DUF4190" evidence="3">
    <location>
        <begin position="253"/>
        <end position="311"/>
    </location>
</feature>
<feature type="region of interest" description="Disordered" evidence="1">
    <location>
        <begin position="85"/>
        <end position="249"/>
    </location>
</feature>
<protein>
    <submittedName>
        <fullName evidence="4">DUF4190 domain-containing protein</fullName>
    </submittedName>
</protein>
<sequence length="410" mass="42629">MTQPSPSHDPGRAAVPPTEVLPAGQDTQVVAHDAEGDATHVFSAAVPQTQVLAEGDATQVLSAQAVPGGAAADDGVRATQVLSAQASSQVPQTQVLPPQARTLPAARPEAQATQVLRTRQDAPAPAPVPGAPERRPSYATAAPPPHAPVRPSARQLQQPASYGQAQPAQQHGQAQPTSFPDRQPSPHYTRPQPPQRAEPQLERSRAQVQQARPQQSRPEVQQSRPHVQQARPAQARPEAPGERPARRGTEPTAVGALLTGLLGIVVPLVGVLAVVLGGIGMERTRRRGTGGRGMAATGLTLGSVQVVLTAVVVVGGMIFWNAYGDAIERTLAQAEELTQLELSVPGVALEALTGGMSFDDLRDLAGTVGSADELKGLADQCQVGDTSACQDLLGQVPDSLVPDDAEAFLP</sequence>
<reference evidence="4 5" key="1">
    <citation type="submission" date="2021-09" db="EMBL/GenBank/DDBJ databases">
        <title>Isoptericola luteus sp. nov., a novel bacterium isolated from Harbin, the capital city of Heilongjiang province.</title>
        <authorList>
            <person name="Li J."/>
        </authorList>
    </citation>
    <scope>NUCLEOTIDE SEQUENCE [LARGE SCALE GENOMIC DNA]</scope>
    <source>
        <strain evidence="4 5">NEAU-Y5</strain>
    </source>
</reference>
<dbReference type="Pfam" id="PF13828">
    <property type="entry name" value="DUF4190"/>
    <property type="match status" value="1"/>
</dbReference>
<feature type="compositionally biased region" description="Low complexity" evidence="1">
    <location>
        <begin position="229"/>
        <end position="238"/>
    </location>
</feature>
<dbReference type="EMBL" id="JAIXCQ010000003">
    <property type="protein sequence ID" value="MCA5892863.1"/>
    <property type="molecule type" value="Genomic_DNA"/>
</dbReference>
<accession>A0ABS7ZCT6</accession>
<keyword evidence="2" id="KW-0472">Membrane</keyword>
<gene>
    <name evidence="4" type="ORF">LEP48_05775</name>
</gene>
<comment type="caution">
    <text evidence="4">The sequence shown here is derived from an EMBL/GenBank/DDBJ whole genome shotgun (WGS) entry which is preliminary data.</text>
</comment>
<feature type="compositionally biased region" description="Polar residues" evidence="1">
    <location>
        <begin position="206"/>
        <end position="226"/>
    </location>
</feature>
<dbReference type="InterPro" id="IPR025241">
    <property type="entry name" value="DUF4190"/>
</dbReference>
<evidence type="ECO:0000256" key="1">
    <source>
        <dbReference type="SAM" id="MobiDB-lite"/>
    </source>
</evidence>
<organism evidence="4 5">
    <name type="scientific">Isoptericola luteus</name>
    <dbReference type="NCBI Taxonomy" id="2879484"/>
    <lineage>
        <taxon>Bacteria</taxon>
        <taxon>Bacillati</taxon>
        <taxon>Actinomycetota</taxon>
        <taxon>Actinomycetes</taxon>
        <taxon>Micrococcales</taxon>
        <taxon>Promicromonosporaceae</taxon>
        <taxon>Isoptericola</taxon>
    </lineage>
</organism>
<feature type="transmembrane region" description="Helical" evidence="2">
    <location>
        <begin position="299"/>
        <end position="320"/>
    </location>
</feature>